<keyword evidence="3" id="KW-1185">Reference proteome</keyword>
<evidence type="ECO:0008006" key="4">
    <source>
        <dbReference type="Google" id="ProtNLM"/>
    </source>
</evidence>
<evidence type="ECO:0000313" key="3">
    <source>
        <dbReference type="Proteomes" id="UP000233435"/>
    </source>
</evidence>
<gene>
    <name evidence="2" type="ORF">CSW08_10840</name>
</gene>
<dbReference type="EMBL" id="PJEO01000039">
    <property type="protein sequence ID" value="PKQ44899.1"/>
    <property type="molecule type" value="Genomic_DNA"/>
</dbReference>
<evidence type="ECO:0000313" key="2">
    <source>
        <dbReference type="EMBL" id="PKQ44899.1"/>
    </source>
</evidence>
<proteinExistence type="predicted"/>
<accession>A0A2N3HIV1</accession>
<reference evidence="2 3" key="1">
    <citation type="submission" date="2017-12" db="EMBL/GenBank/DDBJ databases">
        <title>Confluentibacter flavum sp. nov., isolated from the saline lake.</title>
        <authorList>
            <person name="Yu L."/>
        </authorList>
    </citation>
    <scope>NUCLEOTIDE SEQUENCE [LARGE SCALE GENOMIC DNA]</scope>
    <source>
        <strain evidence="2 3">3B</strain>
    </source>
</reference>
<comment type="caution">
    <text evidence="2">The sequence shown here is derived from an EMBL/GenBank/DDBJ whole genome shotgun (WGS) entry which is preliminary data.</text>
</comment>
<dbReference type="OrthoDB" id="616241at2"/>
<organism evidence="2 3">
    <name type="scientific">Confluentibacter flavum</name>
    <dbReference type="NCBI Taxonomy" id="1909700"/>
    <lineage>
        <taxon>Bacteria</taxon>
        <taxon>Pseudomonadati</taxon>
        <taxon>Bacteroidota</taxon>
        <taxon>Flavobacteriia</taxon>
        <taxon>Flavobacteriales</taxon>
        <taxon>Flavobacteriaceae</taxon>
        <taxon>Confluentibacter</taxon>
    </lineage>
</organism>
<protein>
    <recommendedName>
        <fullName evidence="4">Glycoside hydrolase</fullName>
    </recommendedName>
</protein>
<dbReference type="AlphaFoldDB" id="A0A2N3HIV1"/>
<dbReference type="RefSeq" id="WP_106659906.1">
    <property type="nucleotide sequence ID" value="NZ_PJEO01000039.1"/>
</dbReference>
<feature type="chain" id="PRO_5014794467" description="Glycoside hydrolase" evidence="1">
    <location>
        <begin position="20"/>
        <end position="114"/>
    </location>
</feature>
<keyword evidence="1" id="KW-0732">Signal</keyword>
<name>A0A2N3HIV1_9FLAO</name>
<sequence length="114" mass="12491">MTKKIFILLFLAGCFTTFAQSKIDGDWKGTAESPNGVFELAYTFKVEGDKLTGALKTEFGDTPIENGKVDGKKFSYTLSFNGDMVINVTGELVSDDEISTKTDMGETKLNRVKS</sequence>
<dbReference type="Proteomes" id="UP000233435">
    <property type="component" value="Unassembled WGS sequence"/>
</dbReference>
<feature type="signal peptide" evidence="1">
    <location>
        <begin position="1"/>
        <end position="19"/>
    </location>
</feature>
<evidence type="ECO:0000256" key="1">
    <source>
        <dbReference type="SAM" id="SignalP"/>
    </source>
</evidence>